<evidence type="ECO:0000256" key="4">
    <source>
        <dbReference type="SAM" id="MobiDB-lite"/>
    </source>
</evidence>
<evidence type="ECO:0000256" key="2">
    <source>
        <dbReference type="ARBA" id="ARBA00023242"/>
    </source>
</evidence>
<dbReference type="EMBL" id="GL376593">
    <property type="status" value="NOT_ANNOTATED_CDS"/>
    <property type="molecule type" value="Genomic_DNA"/>
</dbReference>
<dbReference type="HOGENOM" id="CLU_1953174_0_0_1"/>
<dbReference type="GO" id="GO:0010468">
    <property type="term" value="P:regulation of gene expression"/>
    <property type="evidence" value="ECO:0007669"/>
    <property type="project" value="TreeGrafter"/>
</dbReference>
<reference evidence="7" key="2">
    <citation type="submission" date="2010-04" db="EMBL/GenBank/DDBJ databases">
        <authorList>
            <person name="Buell R."/>
            <person name="Hamilton J."/>
            <person name="Hostetler J."/>
        </authorList>
    </citation>
    <scope>NUCLEOTIDE SEQUENCE [LARGE SCALE GENOMIC DNA]</scope>
    <source>
        <strain evidence="7">DAOM:BR144</strain>
    </source>
</reference>
<proteinExistence type="predicted"/>
<dbReference type="InParanoid" id="K3X8G5"/>
<dbReference type="eggNOG" id="KOG0118">
    <property type="taxonomic scope" value="Eukaryota"/>
</dbReference>
<sequence>MDGLGVVYEQDDVVAVDATAQQQQPPAQAPTSHGDDTEDDDELRALAVEPDETGGPHGGDDKGAPQQGKLFIGGISWETTEDGLRAHFGKYGTLTDAALMKDKYTGQPRGFGFVTFADSTANVVRLIEC</sequence>
<keyword evidence="2" id="KW-0539">Nucleus</keyword>
<evidence type="ECO:0000313" key="7">
    <source>
        <dbReference type="Proteomes" id="UP000019132"/>
    </source>
</evidence>
<dbReference type="SMART" id="SM00360">
    <property type="entry name" value="RRM"/>
    <property type="match status" value="1"/>
</dbReference>
<dbReference type="GO" id="GO:0005654">
    <property type="term" value="C:nucleoplasm"/>
    <property type="evidence" value="ECO:0007669"/>
    <property type="project" value="TreeGrafter"/>
</dbReference>
<accession>K3X8G5</accession>
<dbReference type="Proteomes" id="UP000019132">
    <property type="component" value="Unassembled WGS sequence"/>
</dbReference>
<reference evidence="7" key="1">
    <citation type="journal article" date="2010" name="Genome Biol.">
        <title>Genome sequence of the necrotrophic plant pathogen Pythium ultimum reveals original pathogenicity mechanisms and effector repertoire.</title>
        <authorList>
            <person name="Levesque C.A."/>
            <person name="Brouwer H."/>
            <person name="Cano L."/>
            <person name="Hamilton J.P."/>
            <person name="Holt C."/>
            <person name="Huitema E."/>
            <person name="Raffaele S."/>
            <person name="Robideau G.P."/>
            <person name="Thines M."/>
            <person name="Win J."/>
            <person name="Zerillo M.M."/>
            <person name="Beakes G.W."/>
            <person name="Boore J.L."/>
            <person name="Busam D."/>
            <person name="Dumas B."/>
            <person name="Ferriera S."/>
            <person name="Fuerstenberg S.I."/>
            <person name="Gachon C.M."/>
            <person name="Gaulin E."/>
            <person name="Govers F."/>
            <person name="Grenville-Briggs L."/>
            <person name="Horner N."/>
            <person name="Hostetler J."/>
            <person name="Jiang R.H."/>
            <person name="Johnson J."/>
            <person name="Krajaejun T."/>
            <person name="Lin H."/>
            <person name="Meijer H.J."/>
            <person name="Moore B."/>
            <person name="Morris P."/>
            <person name="Phuntmart V."/>
            <person name="Puiu D."/>
            <person name="Shetty J."/>
            <person name="Stajich J.E."/>
            <person name="Tripathy S."/>
            <person name="Wawra S."/>
            <person name="van West P."/>
            <person name="Whitty B.R."/>
            <person name="Coutinho P.M."/>
            <person name="Henrissat B."/>
            <person name="Martin F."/>
            <person name="Thomas P.D."/>
            <person name="Tyler B.M."/>
            <person name="De Vries R.P."/>
            <person name="Kamoun S."/>
            <person name="Yandell M."/>
            <person name="Tisserat N."/>
            <person name="Buell C.R."/>
        </authorList>
    </citation>
    <scope>NUCLEOTIDE SEQUENCE</scope>
    <source>
        <strain evidence="7">DAOM:BR144</strain>
    </source>
</reference>
<comment type="subcellular location">
    <subcellularLocation>
        <location evidence="1">Nucleus</location>
    </subcellularLocation>
</comment>
<keyword evidence="3" id="KW-0694">RNA-binding</keyword>
<dbReference type="GO" id="GO:0003723">
    <property type="term" value="F:RNA binding"/>
    <property type="evidence" value="ECO:0007669"/>
    <property type="project" value="UniProtKB-UniRule"/>
</dbReference>
<protein>
    <recommendedName>
        <fullName evidence="5">RRM domain-containing protein</fullName>
    </recommendedName>
</protein>
<evidence type="ECO:0000259" key="5">
    <source>
        <dbReference type="PROSITE" id="PS50102"/>
    </source>
</evidence>
<dbReference type="InterPro" id="IPR012677">
    <property type="entry name" value="Nucleotide-bd_a/b_plait_sf"/>
</dbReference>
<dbReference type="Gene3D" id="3.30.70.330">
    <property type="match status" value="1"/>
</dbReference>
<organism evidence="6 7">
    <name type="scientific">Globisporangium ultimum (strain ATCC 200006 / CBS 805.95 / DAOM BR144)</name>
    <name type="common">Pythium ultimum</name>
    <dbReference type="NCBI Taxonomy" id="431595"/>
    <lineage>
        <taxon>Eukaryota</taxon>
        <taxon>Sar</taxon>
        <taxon>Stramenopiles</taxon>
        <taxon>Oomycota</taxon>
        <taxon>Peronosporomycetes</taxon>
        <taxon>Pythiales</taxon>
        <taxon>Pythiaceae</taxon>
        <taxon>Globisporangium</taxon>
    </lineage>
</organism>
<dbReference type="STRING" id="431595.K3X8G5"/>
<evidence type="ECO:0000256" key="1">
    <source>
        <dbReference type="ARBA" id="ARBA00004123"/>
    </source>
</evidence>
<evidence type="ECO:0000256" key="3">
    <source>
        <dbReference type="PROSITE-ProRule" id="PRU00176"/>
    </source>
</evidence>
<dbReference type="Pfam" id="PF00076">
    <property type="entry name" value="RRM_1"/>
    <property type="match status" value="1"/>
</dbReference>
<dbReference type="AlphaFoldDB" id="K3X8G5"/>
<dbReference type="SUPFAM" id="SSF54928">
    <property type="entry name" value="RNA-binding domain, RBD"/>
    <property type="match status" value="1"/>
</dbReference>
<dbReference type="EnsemblProtists" id="PYU1_T013514">
    <property type="protein sequence ID" value="PYU1_T013514"/>
    <property type="gene ID" value="PYU1_G013485"/>
</dbReference>
<feature type="compositionally biased region" description="Low complexity" evidence="4">
    <location>
        <begin position="15"/>
        <end position="31"/>
    </location>
</feature>
<feature type="region of interest" description="Disordered" evidence="4">
    <location>
        <begin position="15"/>
        <end position="70"/>
    </location>
</feature>
<dbReference type="PANTHER" id="PTHR48033">
    <property type="entry name" value="RNA-BINDING (RRM/RBD/RNP MOTIFS) FAMILY PROTEIN"/>
    <property type="match status" value="1"/>
</dbReference>
<reference evidence="6" key="3">
    <citation type="submission" date="2015-02" db="UniProtKB">
        <authorList>
            <consortium name="EnsemblProtists"/>
        </authorList>
    </citation>
    <scope>IDENTIFICATION</scope>
    <source>
        <strain evidence="6">DAOM BR144</strain>
    </source>
</reference>
<evidence type="ECO:0000313" key="6">
    <source>
        <dbReference type="EnsemblProtists" id="PYU1_T013514"/>
    </source>
</evidence>
<keyword evidence="7" id="KW-1185">Reference proteome</keyword>
<dbReference type="InterPro" id="IPR000504">
    <property type="entry name" value="RRM_dom"/>
</dbReference>
<dbReference type="GO" id="GO:0000785">
    <property type="term" value="C:chromatin"/>
    <property type="evidence" value="ECO:0007669"/>
    <property type="project" value="TreeGrafter"/>
</dbReference>
<name>K3X8G5_GLOUD</name>
<dbReference type="PROSITE" id="PS50102">
    <property type="entry name" value="RRM"/>
    <property type="match status" value="1"/>
</dbReference>
<dbReference type="PANTHER" id="PTHR48033:SF10">
    <property type="entry name" value="RNA-BINDING PROTEIN SQUID"/>
    <property type="match status" value="1"/>
</dbReference>
<feature type="domain" description="RRM" evidence="5">
    <location>
        <begin position="68"/>
        <end position="118"/>
    </location>
</feature>
<dbReference type="InterPro" id="IPR035979">
    <property type="entry name" value="RBD_domain_sf"/>
</dbReference>
<dbReference type="VEuPathDB" id="FungiDB:PYU1_G013485"/>